<feature type="domain" description="Reverse transcriptase" evidence="1">
    <location>
        <begin position="23"/>
        <end position="285"/>
    </location>
</feature>
<dbReference type="PROSITE" id="PS50878">
    <property type="entry name" value="RT_POL"/>
    <property type="match status" value="1"/>
</dbReference>
<protein>
    <recommendedName>
        <fullName evidence="1">Reverse transcriptase domain-containing protein</fullName>
    </recommendedName>
</protein>
<organism evidence="2 3">
    <name type="scientific">Penicillium freii</name>
    <dbReference type="NCBI Taxonomy" id="48697"/>
    <lineage>
        <taxon>Eukaryota</taxon>
        <taxon>Fungi</taxon>
        <taxon>Dikarya</taxon>
        <taxon>Ascomycota</taxon>
        <taxon>Pezizomycotina</taxon>
        <taxon>Eurotiomycetes</taxon>
        <taxon>Eurotiomycetidae</taxon>
        <taxon>Eurotiales</taxon>
        <taxon>Aspergillaceae</taxon>
        <taxon>Penicillium</taxon>
    </lineage>
</organism>
<proteinExistence type="predicted"/>
<comment type="caution">
    <text evidence="2">The sequence shown here is derived from an EMBL/GenBank/DDBJ whole genome shotgun (WGS) entry which is preliminary data.</text>
</comment>
<dbReference type="InterPro" id="IPR043502">
    <property type="entry name" value="DNA/RNA_pol_sf"/>
</dbReference>
<accession>A0A124GPR4</accession>
<dbReference type="EMBL" id="LLXE01000639">
    <property type="protein sequence ID" value="KUM55793.1"/>
    <property type="molecule type" value="Genomic_DNA"/>
</dbReference>
<dbReference type="InterPro" id="IPR000477">
    <property type="entry name" value="RT_dom"/>
</dbReference>
<keyword evidence="3" id="KW-1185">Reference proteome</keyword>
<dbReference type="PANTHER" id="PTHR33481:SF1">
    <property type="entry name" value="ENDONUCLEASE_EXONUCLEASE_PHOSPHATASE DOMAIN-CONTAINING PROTEIN-RELATED"/>
    <property type="match status" value="1"/>
</dbReference>
<dbReference type="PANTHER" id="PTHR33481">
    <property type="entry name" value="REVERSE TRANSCRIPTASE"/>
    <property type="match status" value="1"/>
</dbReference>
<name>A0A124GPR4_PENFR</name>
<dbReference type="SUPFAM" id="SSF56672">
    <property type="entry name" value="DNA/RNA polymerases"/>
    <property type="match status" value="1"/>
</dbReference>
<sequence length="569" mass="64311">MPILVWKKLWVYLKTLITKIFKACVELAHHPKQWRSAKIIVLQKPGKPDYAVPGAYRPISLLNTLGKLLEAVMARRLSYLAEKYGLLPNSQFGGRPGRTTEQALLVLSNAIDKVWYKHKVVTLIAFDLKGAFNGVNQISLDASLQARGIPKVARKWIASFTSNRHANIGFDDFRTDTELLMNAGLAQGSPLSPILFAFFNADLVDQPVDSHGGASAFIDDYFRWRVGGSAEENLVKIQSEDVPRIEEWAQRTGSCFAAEKTELIHITRKRGEHLEGQITFDGTDVKPSPTVKLLGVVFDQGLRWKEHIQQAIKHATKTTIALSGLRHLRPEQMRQLYQACVTPIMDYASTVWHDPLRDKVHLRHLNTVQRTVLIRILSAFRTVATTTLEVEAYILPTHLRLRCQAQRTIARLHTLPRDHPIWSALPRAQSRRNNVGSYARFPLAEALKTMDVDRLNELETIDPRPLPPWRSDAFTEIELEHDREAARERAESTRNTSDIVVYSDASGREGHLGATIIALNDDDEATESQQIQVGPMDRWSVHVAELIGIFYAVNIVFKLVHQRPIVGKQ</sequence>
<reference evidence="2 3" key="1">
    <citation type="submission" date="2015-10" db="EMBL/GenBank/DDBJ databases">
        <title>Genome sequencing of Penicillium freii.</title>
        <authorList>
            <person name="Nguyen H.D."/>
            <person name="Visagie C.M."/>
            <person name="Seifert K.A."/>
        </authorList>
    </citation>
    <scope>NUCLEOTIDE SEQUENCE [LARGE SCALE GENOMIC DNA]</scope>
    <source>
        <strain evidence="2 3">DAOM 242723</strain>
    </source>
</reference>
<evidence type="ECO:0000259" key="1">
    <source>
        <dbReference type="PROSITE" id="PS50878"/>
    </source>
</evidence>
<evidence type="ECO:0000313" key="2">
    <source>
        <dbReference type="EMBL" id="KUM55793.1"/>
    </source>
</evidence>
<dbReference type="Pfam" id="PF00078">
    <property type="entry name" value="RVT_1"/>
    <property type="match status" value="1"/>
</dbReference>
<dbReference type="AlphaFoldDB" id="A0A124GPR4"/>
<gene>
    <name evidence="2" type="ORF">ACN42_g11443</name>
</gene>
<dbReference type="STRING" id="48697.A0A124GPR4"/>
<dbReference type="Proteomes" id="UP000055045">
    <property type="component" value="Unassembled WGS sequence"/>
</dbReference>
<evidence type="ECO:0000313" key="3">
    <source>
        <dbReference type="Proteomes" id="UP000055045"/>
    </source>
</evidence>
<dbReference type="CDD" id="cd01650">
    <property type="entry name" value="RT_nLTR_like"/>
    <property type="match status" value="1"/>
</dbReference>